<proteinExistence type="predicted"/>
<protein>
    <submittedName>
        <fullName evidence="1">Uncharacterized protein</fullName>
    </submittedName>
</protein>
<evidence type="ECO:0000313" key="2">
    <source>
        <dbReference type="Proteomes" id="UP000605568"/>
    </source>
</evidence>
<keyword evidence="2" id="KW-1185">Reference proteome</keyword>
<comment type="caution">
    <text evidence="1">The sequence shown here is derived from an EMBL/GenBank/DDBJ whole genome shotgun (WGS) entry which is preliminary data.</text>
</comment>
<accession>A0ABQ3MS30</accession>
<evidence type="ECO:0000313" key="1">
    <source>
        <dbReference type="EMBL" id="GHH54430.1"/>
    </source>
</evidence>
<dbReference type="EMBL" id="BNAR01000013">
    <property type="protein sequence ID" value="GHH54430.1"/>
    <property type="molecule type" value="Genomic_DNA"/>
</dbReference>
<name>A0ABQ3MS30_9PSEU</name>
<sequence>MVAPDVVGVPVPNAASIDIEMDYVDAVSNAATVISTLHRGEKRPVFCDSRQLVEELGAALRRRGVTTFLSYASLSVDERRRAELAEARDLCHRLDQHSGTRY</sequence>
<reference evidence="2" key="1">
    <citation type="journal article" date="2019" name="Int. J. Syst. Evol. Microbiol.">
        <title>The Global Catalogue of Microorganisms (GCM) 10K type strain sequencing project: providing services to taxonomists for standard genome sequencing and annotation.</title>
        <authorList>
            <consortium name="The Broad Institute Genomics Platform"/>
            <consortium name="The Broad Institute Genome Sequencing Center for Infectious Disease"/>
            <person name="Wu L."/>
            <person name="Ma J."/>
        </authorList>
    </citation>
    <scope>NUCLEOTIDE SEQUENCE [LARGE SCALE GENOMIC DNA]</scope>
    <source>
        <strain evidence="2">CGMCC 4.7367</strain>
    </source>
</reference>
<gene>
    <name evidence="1" type="ORF">GCM10017774_69510</name>
</gene>
<organism evidence="1 2">
    <name type="scientific">Lentzea cavernae</name>
    <dbReference type="NCBI Taxonomy" id="2020703"/>
    <lineage>
        <taxon>Bacteria</taxon>
        <taxon>Bacillati</taxon>
        <taxon>Actinomycetota</taxon>
        <taxon>Actinomycetes</taxon>
        <taxon>Pseudonocardiales</taxon>
        <taxon>Pseudonocardiaceae</taxon>
        <taxon>Lentzea</taxon>
    </lineage>
</organism>
<dbReference type="Proteomes" id="UP000605568">
    <property type="component" value="Unassembled WGS sequence"/>
</dbReference>